<evidence type="ECO:0000256" key="5">
    <source>
        <dbReference type="HAMAP-Rule" id="MF_00362"/>
    </source>
</evidence>
<keyword evidence="2 5" id="KW-0689">Ribosomal protein</keyword>
<dbReference type="InterPro" id="IPR022973">
    <property type="entry name" value="Ribosomal_uL10_bac"/>
</dbReference>
<evidence type="ECO:0000313" key="6">
    <source>
        <dbReference type="EMBL" id="PJB84164.1"/>
    </source>
</evidence>
<gene>
    <name evidence="5 6" type="primary">rplJ</name>
    <name evidence="6" type="ORF">CO088_00070</name>
</gene>
<dbReference type="NCBIfam" id="NF000955">
    <property type="entry name" value="PRK00099.1-1"/>
    <property type="match status" value="1"/>
</dbReference>
<dbReference type="EMBL" id="PFTM01000004">
    <property type="protein sequence ID" value="PJB84164.1"/>
    <property type="molecule type" value="Genomic_DNA"/>
</dbReference>
<evidence type="ECO:0000256" key="4">
    <source>
        <dbReference type="ARBA" id="ARBA00035202"/>
    </source>
</evidence>
<dbReference type="GO" id="GO:1990904">
    <property type="term" value="C:ribonucleoprotein complex"/>
    <property type="evidence" value="ECO:0007669"/>
    <property type="project" value="UniProtKB-KW"/>
</dbReference>
<dbReference type="SUPFAM" id="SSF160369">
    <property type="entry name" value="Ribosomal protein L10-like"/>
    <property type="match status" value="1"/>
</dbReference>
<reference evidence="7" key="1">
    <citation type="submission" date="2017-09" db="EMBL/GenBank/DDBJ databases">
        <title>Depth-based differentiation of microbial function through sediment-hosted aquifers and enrichment of novel symbionts in the deep terrestrial subsurface.</title>
        <authorList>
            <person name="Probst A.J."/>
            <person name="Ladd B."/>
            <person name="Jarett J.K."/>
            <person name="Geller-Mcgrath D.E."/>
            <person name="Sieber C.M.K."/>
            <person name="Emerson J.B."/>
            <person name="Anantharaman K."/>
            <person name="Thomas B.C."/>
            <person name="Malmstrom R."/>
            <person name="Stieglmeier M."/>
            <person name="Klingl A."/>
            <person name="Woyke T."/>
            <person name="Ryan C.M."/>
            <person name="Banfield J.F."/>
        </authorList>
    </citation>
    <scope>NUCLEOTIDE SEQUENCE [LARGE SCALE GENOMIC DNA]</scope>
</reference>
<dbReference type="CDD" id="cd05797">
    <property type="entry name" value="Ribosomal_L10"/>
    <property type="match status" value="1"/>
</dbReference>
<dbReference type="GO" id="GO:0005840">
    <property type="term" value="C:ribosome"/>
    <property type="evidence" value="ECO:0007669"/>
    <property type="project" value="UniProtKB-KW"/>
</dbReference>
<evidence type="ECO:0000256" key="3">
    <source>
        <dbReference type="ARBA" id="ARBA00023274"/>
    </source>
</evidence>
<dbReference type="InterPro" id="IPR001790">
    <property type="entry name" value="Ribosomal_uL10"/>
</dbReference>
<dbReference type="GO" id="GO:0006412">
    <property type="term" value="P:translation"/>
    <property type="evidence" value="ECO:0007669"/>
    <property type="project" value="UniProtKB-UniRule"/>
</dbReference>
<keyword evidence="5" id="KW-0694">RNA-binding</keyword>
<protein>
    <recommendedName>
        <fullName evidence="4 5">Large ribosomal subunit protein uL10</fullName>
    </recommendedName>
</protein>
<comment type="caution">
    <text evidence="6">The sequence shown here is derived from an EMBL/GenBank/DDBJ whole genome shotgun (WGS) entry which is preliminary data.</text>
</comment>
<dbReference type="PANTHER" id="PTHR11560">
    <property type="entry name" value="39S RIBOSOMAL PROTEIN L10, MITOCHONDRIAL"/>
    <property type="match status" value="1"/>
</dbReference>
<dbReference type="Gene3D" id="6.10.250.290">
    <property type="match status" value="1"/>
</dbReference>
<dbReference type="Proteomes" id="UP000229236">
    <property type="component" value="Unassembled WGS sequence"/>
</dbReference>
<dbReference type="HAMAP" id="MF_00362">
    <property type="entry name" value="Ribosomal_uL10"/>
    <property type="match status" value="1"/>
</dbReference>
<dbReference type="InterPro" id="IPR047865">
    <property type="entry name" value="Ribosomal_uL10_bac_type"/>
</dbReference>
<evidence type="ECO:0000256" key="1">
    <source>
        <dbReference type="ARBA" id="ARBA00008889"/>
    </source>
</evidence>
<keyword evidence="5" id="KW-0699">rRNA-binding</keyword>
<dbReference type="AlphaFoldDB" id="A0A2M8DAH1"/>
<dbReference type="InterPro" id="IPR043141">
    <property type="entry name" value="Ribosomal_uL10-like_sf"/>
</dbReference>
<accession>A0A2M8DAH1</accession>
<comment type="function">
    <text evidence="5">Forms part of the ribosomal stalk, playing a central role in the interaction of the ribosome with GTP-bound translation factors.</text>
</comment>
<comment type="similarity">
    <text evidence="1 5">Belongs to the universal ribosomal protein uL10 family.</text>
</comment>
<organism evidence="6 7">
    <name type="scientific">Candidatus Yonathbacteria bacterium CG_4_9_14_0_8_um_filter_46_47</name>
    <dbReference type="NCBI Taxonomy" id="1975106"/>
    <lineage>
        <taxon>Bacteria</taxon>
        <taxon>Candidatus Yonathiibacteriota</taxon>
    </lineage>
</organism>
<proteinExistence type="inferred from homology"/>
<sequence>MWTLPQQVDIRAISRILLIEAVENRRSISPIEVEISPYRGLSVDGLSKDELFLLEHNILLLMAIRKDKKKEIVARIKDVITSSNSVVFVNFHGVNVADTTELRNGLRENNVGYLVAKKTLVRKVLEGTAVNGAMPTLDGEIALAYGEDMIAPAREVFAFQSKHKEGIAILGGVFEGGYMDKGAMTAIASIPPVNVLYGQFVNLINSPIQRFVSVLGQIMEHKV</sequence>
<dbReference type="GO" id="GO:0070180">
    <property type="term" value="F:large ribosomal subunit rRNA binding"/>
    <property type="evidence" value="ECO:0007669"/>
    <property type="project" value="UniProtKB-UniRule"/>
</dbReference>
<evidence type="ECO:0000256" key="2">
    <source>
        <dbReference type="ARBA" id="ARBA00022980"/>
    </source>
</evidence>
<dbReference type="Gene3D" id="3.30.70.1730">
    <property type="match status" value="1"/>
</dbReference>
<evidence type="ECO:0000313" key="7">
    <source>
        <dbReference type="Proteomes" id="UP000229236"/>
    </source>
</evidence>
<comment type="subunit">
    <text evidence="5">Part of the ribosomal stalk of the 50S ribosomal subunit. The N-terminus interacts with L11 and the large rRNA to form the base of the stalk. The C-terminus forms an elongated spine to which L12 dimers bind in a sequential fashion forming a multimeric L10(L12)X complex.</text>
</comment>
<dbReference type="Pfam" id="PF00466">
    <property type="entry name" value="Ribosomal_L10"/>
    <property type="match status" value="1"/>
</dbReference>
<name>A0A2M8DAH1_9BACT</name>
<keyword evidence="3 5" id="KW-0687">Ribonucleoprotein</keyword>